<sequence length="232" mass="25722">MIKLMKLELQRINLRPYYISSAVFGIILLAFTYFAAYTAQVQQETQFMTYANIFRLTSVISIILFGVLSATMYAKLITEEYSGKRLALLFSYPVSRKKIFIAKVLVVFFFIFISMLLCTGISMIVFSLTESFAPIVTDTMSVHLLAEEFKMTAVSITAISAIGLLSLGFGFIKKSIPMTIISAFVLSGIYGNVSVGAFEDPVITCLILGISLASIIVILLILLNIINHMEVE</sequence>
<feature type="transmembrane region" description="Helical" evidence="1">
    <location>
        <begin position="149"/>
        <end position="169"/>
    </location>
</feature>
<dbReference type="AlphaFoldDB" id="A0A949K3Q7"/>
<feature type="transmembrane region" description="Helical" evidence="1">
    <location>
        <begin position="56"/>
        <end position="78"/>
    </location>
</feature>
<keyword evidence="1" id="KW-1133">Transmembrane helix</keyword>
<evidence type="ECO:0000313" key="2">
    <source>
        <dbReference type="EMBL" id="MBU9738235.1"/>
    </source>
</evidence>
<keyword evidence="3" id="KW-1185">Reference proteome</keyword>
<evidence type="ECO:0000313" key="3">
    <source>
        <dbReference type="Proteomes" id="UP000712157"/>
    </source>
</evidence>
<dbReference type="EMBL" id="JAHQCW010000031">
    <property type="protein sequence ID" value="MBU9738235.1"/>
    <property type="molecule type" value="Genomic_DNA"/>
</dbReference>
<comment type="caution">
    <text evidence="2">The sequence shown here is derived from an EMBL/GenBank/DDBJ whole genome shotgun (WGS) entry which is preliminary data.</text>
</comment>
<evidence type="ECO:0000256" key="1">
    <source>
        <dbReference type="SAM" id="Phobius"/>
    </source>
</evidence>
<dbReference type="Proteomes" id="UP000712157">
    <property type="component" value="Unassembled WGS sequence"/>
</dbReference>
<dbReference type="Pfam" id="PF12730">
    <property type="entry name" value="ABC2_membrane_4"/>
    <property type="match status" value="1"/>
</dbReference>
<keyword evidence="1" id="KW-0812">Transmembrane</keyword>
<gene>
    <name evidence="2" type="ORF">KTH89_16955</name>
</gene>
<accession>A0A949K3Q7</accession>
<feature type="transmembrane region" description="Helical" evidence="1">
    <location>
        <begin position="176"/>
        <end position="195"/>
    </location>
</feature>
<protein>
    <submittedName>
        <fullName evidence="2">ABC transporter permease</fullName>
    </submittedName>
</protein>
<reference evidence="2" key="1">
    <citation type="submission" date="2021-06" db="EMBL/GenBank/DDBJ databases">
        <title>Description of novel taxa of the family Lachnospiraceae.</title>
        <authorList>
            <person name="Chaplin A.V."/>
            <person name="Sokolova S.R."/>
            <person name="Pikina A.P."/>
            <person name="Korzhanova M."/>
            <person name="Belova V."/>
            <person name="Korostin D."/>
            <person name="Efimov B.A."/>
        </authorList>
    </citation>
    <scope>NUCLEOTIDE SEQUENCE</scope>
    <source>
        <strain evidence="2">ASD5720</strain>
    </source>
</reference>
<proteinExistence type="predicted"/>
<organism evidence="2 3">
    <name type="scientific">Diplocloster agilis</name>
    <dbReference type="NCBI Taxonomy" id="2850323"/>
    <lineage>
        <taxon>Bacteria</taxon>
        <taxon>Bacillati</taxon>
        <taxon>Bacillota</taxon>
        <taxon>Clostridia</taxon>
        <taxon>Lachnospirales</taxon>
        <taxon>Lachnospiraceae</taxon>
        <taxon>Diplocloster</taxon>
    </lineage>
</organism>
<name>A0A949K3Q7_9FIRM</name>
<dbReference type="RefSeq" id="WP_238722490.1">
    <property type="nucleotide sequence ID" value="NZ_JAHQCW010000031.1"/>
</dbReference>
<feature type="transmembrane region" description="Helical" evidence="1">
    <location>
        <begin position="201"/>
        <end position="226"/>
    </location>
</feature>
<feature type="transmembrane region" description="Helical" evidence="1">
    <location>
        <begin position="16"/>
        <end position="36"/>
    </location>
</feature>
<keyword evidence="1" id="KW-0472">Membrane</keyword>
<feature type="transmembrane region" description="Helical" evidence="1">
    <location>
        <begin position="99"/>
        <end position="129"/>
    </location>
</feature>